<dbReference type="Gramene" id="AET1Gv20561800.1">
    <property type="protein sequence ID" value="AET1Gv20561800.1"/>
    <property type="gene ID" value="AET1Gv20561800"/>
</dbReference>
<protein>
    <submittedName>
        <fullName evidence="1">Uncharacterized protein</fullName>
    </submittedName>
</protein>
<proteinExistence type="predicted"/>
<reference evidence="1" key="3">
    <citation type="journal article" date="2017" name="Nature">
        <title>Genome sequence of the progenitor of the wheat D genome Aegilops tauschii.</title>
        <authorList>
            <person name="Luo M.C."/>
            <person name="Gu Y.Q."/>
            <person name="Puiu D."/>
            <person name="Wang H."/>
            <person name="Twardziok S.O."/>
            <person name="Deal K.R."/>
            <person name="Huo N."/>
            <person name="Zhu T."/>
            <person name="Wang L."/>
            <person name="Wang Y."/>
            <person name="McGuire P.E."/>
            <person name="Liu S."/>
            <person name="Long H."/>
            <person name="Ramasamy R.K."/>
            <person name="Rodriguez J.C."/>
            <person name="Van S.L."/>
            <person name="Yuan L."/>
            <person name="Wang Z."/>
            <person name="Xia Z."/>
            <person name="Xiao L."/>
            <person name="Anderson O.D."/>
            <person name="Ouyang S."/>
            <person name="Liang Y."/>
            <person name="Zimin A.V."/>
            <person name="Pertea G."/>
            <person name="Qi P."/>
            <person name="Bennetzen J.L."/>
            <person name="Dai X."/>
            <person name="Dawson M.W."/>
            <person name="Muller H.G."/>
            <person name="Kugler K."/>
            <person name="Rivarola-Duarte L."/>
            <person name="Spannagl M."/>
            <person name="Mayer K.F.X."/>
            <person name="Lu F.H."/>
            <person name="Bevan M.W."/>
            <person name="Leroy P."/>
            <person name="Li P."/>
            <person name="You F.M."/>
            <person name="Sun Q."/>
            <person name="Liu Z."/>
            <person name="Lyons E."/>
            <person name="Wicker T."/>
            <person name="Salzberg S.L."/>
            <person name="Devos K.M."/>
            <person name="Dvorak J."/>
        </authorList>
    </citation>
    <scope>NUCLEOTIDE SEQUENCE [LARGE SCALE GENOMIC DNA]</scope>
    <source>
        <strain evidence="1">cv. AL8/78</strain>
    </source>
</reference>
<accession>A0A452YXC3</accession>
<organism evidence="1 2">
    <name type="scientific">Aegilops tauschii subsp. strangulata</name>
    <name type="common">Goatgrass</name>
    <dbReference type="NCBI Taxonomy" id="200361"/>
    <lineage>
        <taxon>Eukaryota</taxon>
        <taxon>Viridiplantae</taxon>
        <taxon>Streptophyta</taxon>
        <taxon>Embryophyta</taxon>
        <taxon>Tracheophyta</taxon>
        <taxon>Spermatophyta</taxon>
        <taxon>Magnoliopsida</taxon>
        <taxon>Liliopsida</taxon>
        <taxon>Poales</taxon>
        <taxon>Poaceae</taxon>
        <taxon>BOP clade</taxon>
        <taxon>Pooideae</taxon>
        <taxon>Triticodae</taxon>
        <taxon>Triticeae</taxon>
        <taxon>Triticinae</taxon>
        <taxon>Aegilops</taxon>
    </lineage>
</organism>
<name>A0A452YXC3_AEGTS</name>
<reference evidence="2" key="2">
    <citation type="journal article" date="2017" name="Nat. Plants">
        <title>The Aegilops tauschii genome reveals multiple impacts of transposons.</title>
        <authorList>
            <person name="Zhao G."/>
            <person name="Zou C."/>
            <person name="Li K."/>
            <person name="Wang K."/>
            <person name="Li T."/>
            <person name="Gao L."/>
            <person name="Zhang X."/>
            <person name="Wang H."/>
            <person name="Yang Z."/>
            <person name="Liu X."/>
            <person name="Jiang W."/>
            <person name="Mao L."/>
            <person name="Kong X."/>
            <person name="Jiao Y."/>
            <person name="Jia J."/>
        </authorList>
    </citation>
    <scope>NUCLEOTIDE SEQUENCE [LARGE SCALE GENOMIC DNA]</scope>
    <source>
        <strain evidence="2">cv. AL8/78</strain>
    </source>
</reference>
<dbReference type="Proteomes" id="UP000015105">
    <property type="component" value="Chromosome 1D"/>
</dbReference>
<reference evidence="1" key="4">
    <citation type="submission" date="2019-03" db="UniProtKB">
        <authorList>
            <consortium name="EnsemblPlants"/>
        </authorList>
    </citation>
    <scope>IDENTIFICATION</scope>
</reference>
<reference evidence="2" key="1">
    <citation type="journal article" date="2014" name="Science">
        <title>Ancient hybridizations among the ancestral genomes of bread wheat.</title>
        <authorList>
            <consortium name="International Wheat Genome Sequencing Consortium,"/>
            <person name="Marcussen T."/>
            <person name="Sandve S.R."/>
            <person name="Heier L."/>
            <person name="Spannagl M."/>
            <person name="Pfeifer M."/>
            <person name="Jakobsen K.S."/>
            <person name="Wulff B.B."/>
            <person name="Steuernagel B."/>
            <person name="Mayer K.F."/>
            <person name="Olsen O.A."/>
        </authorList>
    </citation>
    <scope>NUCLEOTIDE SEQUENCE [LARGE SCALE GENOMIC DNA]</scope>
    <source>
        <strain evidence="2">cv. AL8/78</strain>
    </source>
</reference>
<keyword evidence="2" id="KW-1185">Reference proteome</keyword>
<reference evidence="1" key="5">
    <citation type="journal article" date="2021" name="G3 (Bethesda)">
        <title>Aegilops tauschii genome assembly Aet v5.0 features greater sequence contiguity and improved annotation.</title>
        <authorList>
            <person name="Wang L."/>
            <person name="Zhu T."/>
            <person name="Rodriguez J.C."/>
            <person name="Deal K.R."/>
            <person name="Dubcovsky J."/>
            <person name="McGuire P.E."/>
            <person name="Lux T."/>
            <person name="Spannagl M."/>
            <person name="Mayer K.F.X."/>
            <person name="Baldrich P."/>
            <person name="Meyers B.C."/>
            <person name="Huo N."/>
            <person name="Gu Y.Q."/>
            <person name="Zhou H."/>
            <person name="Devos K.M."/>
            <person name="Bennetzen J.L."/>
            <person name="Unver T."/>
            <person name="Budak H."/>
            <person name="Gulick P.J."/>
            <person name="Galiba G."/>
            <person name="Kalapos B."/>
            <person name="Nelson D.R."/>
            <person name="Li P."/>
            <person name="You F.M."/>
            <person name="Luo M.C."/>
            <person name="Dvorak J."/>
        </authorList>
    </citation>
    <scope>NUCLEOTIDE SEQUENCE [LARGE SCALE GENOMIC DNA]</scope>
    <source>
        <strain evidence="1">cv. AL8/78</strain>
    </source>
</reference>
<dbReference type="EnsemblPlants" id="AET1Gv20561800.1">
    <property type="protein sequence ID" value="AET1Gv20561800.1"/>
    <property type="gene ID" value="AET1Gv20561800"/>
</dbReference>
<sequence>MEEQIAALAKAVNDSCIANDARLDAIQQSLELWRPAVTNLQQLDALRTQVGRIALHPALASPPATQEGAVVRPAGVNSVDIPRHHGPSGHGEVIDSGVSAHGVVTTLTLPLGKGALLDLTPPSPPLVSPHQDFEHGSHHNSHSNWALPKLDFPQFEGKNPQFWKTRCEKYFAVYGVQPDLWVRVATLHFSGTAAR</sequence>
<evidence type="ECO:0000313" key="2">
    <source>
        <dbReference type="Proteomes" id="UP000015105"/>
    </source>
</evidence>
<evidence type="ECO:0000313" key="1">
    <source>
        <dbReference type="EnsemblPlants" id="AET1Gv20561800.1"/>
    </source>
</evidence>
<dbReference type="AlphaFoldDB" id="A0A452YXC3"/>